<evidence type="ECO:0000313" key="1">
    <source>
        <dbReference type="EMBL" id="CAB4035546.1"/>
    </source>
</evidence>
<proteinExistence type="predicted"/>
<comment type="caution">
    <text evidence="1">The sequence shown here is derived from an EMBL/GenBank/DDBJ whole genome shotgun (WGS) entry which is preliminary data.</text>
</comment>
<dbReference type="InterPro" id="IPR013320">
    <property type="entry name" value="ConA-like_dom_sf"/>
</dbReference>
<organism evidence="1 2">
    <name type="scientific">Paramuricea clavata</name>
    <name type="common">Red gorgonian</name>
    <name type="synonym">Violescent sea-whip</name>
    <dbReference type="NCBI Taxonomy" id="317549"/>
    <lineage>
        <taxon>Eukaryota</taxon>
        <taxon>Metazoa</taxon>
        <taxon>Cnidaria</taxon>
        <taxon>Anthozoa</taxon>
        <taxon>Octocorallia</taxon>
        <taxon>Malacalcyonacea</taxon>
        <taxon>Plexauridae</taxon>
        <taxon>Paramuricea</taxon>
    </lineage>
</organism>
<dbReference type="PROSITE" id="PS50041">
    <property type="entry name" value="C_TYPE_LECTIN_2"/>
    <property type="match status" value="1"/>
</dbReference>
<keyword evidence="2" id="KW-1185">Reference proteome</keyword>
<reference evidence="1" key="1">
    <citation type="submission" date="2020-04" db="EMBL/GenBank/DDBJ databases">
        <authorList>
            <person name="Alioto T."/>
            <person name="Alioto T."/>
            <person name="Gomez Garrido J."/>
        </authorList>
    </citation>
    <scope>NUCLEOTIDE SEQUENCE</scope>
    <source>
        <strain evidence="1">A484AB</strain>
    </source>
</reference>
<sequence length="216" mass="24526">MMRSLDIHEVWIGLNDLDYKDLYQWSDGTKVGYSNWSRSDTEDFDNGDHNCVVASDSGWMVRRCAEKIKFVCEYEPSHGSCDFKTGLCGWANDPEQNSPGWRRQFQDLNNRSIAFNICGGNVSSLGNNVSHTNPYPYRVSLYDNNTKPGTFTIASLLSRKIYSTVIDSYGVCLQFRFRLTGQQTELGVIINRKGMAGEPLWKVHGSNQSLAWKQGR</sequence>
<dbReference type="InterPro" id="IPR016186">
    <property type="entry name" value="C-type_lectin-like/link_sf"/>
</dbReference>
<dbReference type="PROSITE" id="PS50060">
    <property type="entry name" value="MAM_2"/>
    <property type="match status" value="1"/>
</dbReference>
<dbReference type="SUPFAM" id="SSF49899">
    <property type="entry name" value="Concanavalin A-like lectins/glucanases"/>
    <property type="match status" value="1"/>
</dbReference>
<dbReference type="Pfam" id="PF00059">
    <property type="entry name" value="Lectin_C"/>
    <property type="match status" value="1"/>
</dbReference>
<gene>
    <name evidence="1" type="ORF">PACLA_8A010866</name>
</gene>
<dbReference type="CDD" id="cd00037">
    <property type="entry name" value="CLECT"/>
    <property type="match status" value="1"/>
</dbReference>
<dbReference type="InterPro" id="IPR000998">
    <property type="entry name" value="MAM_dom"/>
</dbReference>
<feature type="non-terminal residue" evidence="1">
    <location>
        <position position="216"/>
    </location>
</feature>
<dbReference type="PANTHER" id="PTHR22803">
    <property type="entry name" value="MANNOSE, PHOSPHOLIPASE, LECTIN RECEPTOR RELATED"/>
    <property type="match status" value="1"/>
</dbReference>
<dbReference type="Proteomes" id="UP001152795">
    <property type="component" value="Unassembled WGS sequence"/>
</dbReference>
<dbReference type="OrthoDB" id="441660at2759"/>
<dbReference type="AlphaFoldDB" id="A0A6S7JS29"/>
<keyword evidence="1" id="KW-0675">Receptor</keyword>
<dbReference type="InterPro" id="IPR050111">
    <property type="entry name" value="C-type_lectin/snaclec_domain"/>
</dbReference>
<dbReference type="InterPro" id="IPR001304">
    <property type="entry name" value="C-type_lectin-like"/>
</dbReference>
<dbReference type="EMBL" id="CACRXK020021150">
    <property type="protein sequence ID" value="CAB4035546.1"/>
    <property type="molecule type" value="Genomic_DNA"/>
</dbReference>
<accession>A0A6S7JS29</accession>
<dbReference type="Gene3D" id="3.10.100.10">
    <property type="entry name" value="Mannose-Binding Protein A, subunit A"/>
    <property type="match status" value="1"/>
</dbReference>
<dbReference type="GO" id="GO:0016020">
    <property type="term" value="C:membrane"/>
    <property type="evidence" value="ECO:0007669"/>
    <property type="project" value="InterPro"/>
</dbReference>
<evidence type="ECO:0000313" key="2">
    <source>
        <dbReference type="Proteomes" id="UP001152795"/>
    </source>
</evidence>
<dbReference type="InterPro" id="IPR016187">
    <property type="entry name" value="CTDL_fold"/>
</dbReference>
<dbReference type="SUPFAM" id="SSF56436">
    <property type="entry name" value="C-type lectin-like"/>
    <property type="match status" value="1"/>
</dbReference>
<name>A0A6S7JS29_PARCT</name>
<protein>
    <submittedName>
        <fullName evidence="1">Macrophage mannose receptor 1, partial</fullName>
    </submittedName>
</protein>